<feature type="binding site" evidence="2">
    <location>
        <position position="108"/>
    </location>
    <ligand>
        <name>Mn(2+)</name>
        <dbReference type="ChEBI" id="CHEBI:29035"/>
        <label>2</label>
    </ligand>
</feature>
<dbReference type="CDD" id="cd03886">
    <property type="entry name" value="M20_Acy1"/>
    <property type="match status" value="1"/>
</dbReference>
<dbReference type="NCBIfam" id="TIGR01891">
    <property type="entry name" value="amidohydrolases"/>
    <property type="match status" value="1"/>
</dbReference>
<dbReference type="GO" id="GO:0016787">
    <property type="term" value="F:hydrolase activity"/>
    <property type="evidence" value="ECO:0007669"/>
    <property type="project" value="UniProtKB-KW"/>
</dbReference>
<feature type="domain" description="Peptidase M20 dimerisation" evidence="3">
    <location>
        <begin position="187"/>
        <end position="276"/>
    </location>
</feature>
<evidence type="ECO:0000313" key="4">
    <source>
        <dbReference type="EMBL" id="TXJ60314.1"/>
    </source>
</evidence>
<protein>
    <submittedName>
        <fullName evidence="4">Amidohydrolase</fullName>
    </submittedName>
</protein>
<evidence type="ECO:0000256" key="2">
    <source>
        <dbReference type="PIRSR" id="PIRSR005962-1"/>
    </source>
</evidence>
<dbReference type="SUPFAM" id="SSF53187">
    <property type="entry name" value="Zn-dependent exopeptidases"/>
    <property type="match status" value="1"/>
</dbReference>
<gene>
    <name evidence="4" type="ORF">EPJ74_06875</name>
</gene>
<dbReference type="GeneID" id="61067035"/>
<dbReference type="GO" id="GO:0046872">
    <property type="term" value="F:metal ion binding"/>
    <property type="evidence" value="ECO:0007669"/>
    <property type="project" value="UniProtKB-KW"/>
</dbReference>
<feature type="binding site" evidence="2">
    <location>
        <position position="361"/>
    </location>
    <ligand>
        <name>Mn(2+)</name>
        <dbReference type="ChEBI" id="CHEBI:29035"/>
        <label>2</label>
    </ligand>
</feature>
<dbReference type="PANTHER" id="PTHR11014:SF63">
    <property type="entry name" value="METALLOPEPTIDASE, PUTATIVE (AFU_ORTHOLOGUE AFUA_6G09600)-RELATED"/>
    <property type="match status" value="1"/>
</dbReference>
<dbReference type="AlphaFoldDB" id="A0A5C8GEM3"/>
<dbReference type="InterPro" id="IPR002933">
    <property type="entry name" value="Peptidase_M20"/>
</dbReference>
<evidence type="ECO:0000256" key="1">
    <source>
        <dbReference type="ARBA" id="ARBA00022801"/>
    </source>
</evidence>
<dbReference type="Proteomes" id="UP000322188">
    <property type="component" value="Unassembled WGS sequence"/>
</dbReference>
<evidence type="ECO:0000313" key="5">
    <source>
        <dbReference type="Proteomes" id="UP000322188"/>
    </source>
</evidence>
<accession>A0A5C8GEM3</accession>
<dbReference type="Pfam" id="PF01546">
    <property type="entry name" value="Peptidase_M20"/>
    <property type="match status" value="1"/>
</dbReference>
<keyword evidence="2" id="KW-0479">Metal-binding</keyword>
<dbReference type="SUPFAM" id="SSF55031">
    <property type="entry name" value="Bacterial exopeptidase dimerisation domain"/>
    <property type="match status" value="1"/>
</dbReference>
<dbReference type="InterPro" id="IPR017439">
    <property type="entry name" value="Amidohydrolase"/>
</dbReference>
<feature type="binding site" evidence="2">
    <location>
        <position position="164"/>
    </location>
    <ligand>
        <name>Mn(2+)</name>
        <dbReference type="ChEBI" id="CHEBI:29035"/>
        <label>2</label>
    </ligand>
</feature>
<proteinExistence type="predicted"/>
<dbReference type="InterPro" id="IPR036264">
    <property type="entry name" value="Bact_exopeptidase_dim_dom"/>
</dbReference>
<dbReference type="PIRSF" id="PIRSF005962">
    <property type="entry name" value="Pept_M20D_amidohydro"/>
    <property type="match status" value="1"/>
</dbReference>
<feature type="binding site" evidence="2">
    <location>
        <position position="106"/>
    </location>
    <ligand>
        <name>Mn(2+)</name>
        <dbReference type="ChEBI" id="CHEBI:29035"/>
        <label>2</label>
    </ligand>
</feature>
<keyword evidence="2" id="KW-0464">Manganese</keyword>
<comment type="cofactor">
    <cofactor evidence="2">
        <name>Mn(2+)</name>
        <dbReference type="ChEBI" id="CHEBI:29035"/>
    </cofactor>
    <text evidence="2">The Mn(2+) ion enhances activity.</text>
</comment>
<dbReference type="PANTHER" id="PTHR11014">
    <property type="entry name" value="PEPTIDASE M20 FAMILY MEMBER"/>
    <property type="match status" value="1"/>
</dbReference>
<reference evidence="4 5" key="1">
    <citation type="journal article" date="1992" name="Lakartidningen">
        <title>[Penicillin V and not amoxicillin is the first choice preparation in acute otitis].</title>
        <authorList>
            <person name="Kamme C."/>
            <person name="Lundgren K."/>
            <person name="Prellner K."/>
        </authorList>
    </citation>
    <scope>NUCLEOTIDE SEQUENCE [LARGE SCALE GENOMIC DNA]</scope>
    <source>
        <strain evidence="4 5">PC2022III</strain>
    </source>
</reference>
<name>A0A5C8GEM3_9SPIR</name>
<dbReference type="InterPro" id="IPR011650">
    <property type="entry name" value="Peptidase_M20_dimer"/>
</dbReference>
<dbReference type="RefSeq" id="WP_147560614.1">
    <property type="nucleotide sequence ID" value="NZ_SAYK01000005.1"/>
</dbReference>
<dbReference type="Pfam" id="PF07687">
    <property type="entry name" value="M20_dimer"/>
    <property type="match status" value="1"/>
</dbReference>
<organism evidence="4 5">
    <name type="scientific">Brachyspira aalborgi</name>
    <dbReference type="NCBI Taxonomy" id="29522"/>
    <lineage>
        <taxon>Bacteria</taxon>
        <taxon>Pseudomonadati</taxon>
        <taxon>Spirochaetota</taxon>
        <taxon>Spirochaetia</taxon>
        <taxon>Brachyspirales</taxon>
        <taxon>Brachyspiraceae</taxon>
        <taxon>Brachyspira</taxon>
    </lineage>
</organism>
<keyword evidence="1 4" id="KW-0378">Hydrolase</keyword>
<sequence>MIYDNDLIKSSLISMREFLIDLRRDIHKHPELGFEEIRTMEKISSILNSLNIKHKTKIAKTGIIADIEGEDKNFTIAFRTDMDALPMDDLKTCEYSSKEKGKCHACGHDVHIAILTGIAKYFSKVKPPCNIRLIYQPAEETTGGAKPMIDEGALDNVNIIYGLHVRPEIMSGQISVKYGVMYASSNMFDIKIYGKASHGAKSYEGIDAIIIASNILNQLHNFVSAFTDGSMRLHVGTIKGGSARNIVADFVQMEGIIRMLCNDEIRNKRLSMIEKIILNTANSFNAKAEFINMPSYPALINHTEAVDIVKENGFNILGKENVFIEENSNMTTEDFSYYLQKVSGAFFSLGVSNKNINIPIHNGLFDIDERAINIGVNMQIANVYETYNKKDLFIKK</sequence>
<dbReference type="EMBL" id="SAYK01000005">
    <property type="protein sequence ID" value="TXJ60314.1"/>
    <property type="molecule type" value="Genomic_DNA"/>
</dbReference>
<comment type="caution">
    <text evidence="4">The sequence shown here is derived from an EMBL/GenBank/DDBJ whole genome shotgun (WGS) entry which is preliminary data.</text>
</comment>
<dbReference type="Gene3D" id="3.30.70.360">
    <property type="match status" value="1"/>
</dbReference>
<evidence type="ECO:0000259" key="3">
    <source>
        <dbReference type="Pfam" id="PF07687"/>
    </source>
</evidence>
<dbReference type="Gene3D" id="3.40.630.10">
    <property type="entry name" value="Zn peptidases"/>
    <property type="match status" value="1"/>
</dbReference>
<feature type="binding site" evidence="2">
    <location>
        <position position="140"/>
    </location>
    <ligand>
        <name>Mn(2+)</name>
        <dbReference type="ChEBI" id="CHEBI:29035"/>
        <label>2</label>
    </ligand>
</feature>